<dbReference type="EMBL" id="QGNW01001456">
    <property type="protein sequence ID" value="RVW40646.1"/>
    <property type="molecule type" value="Genomic_DNA"/>
</dbReference>
<dbReference type="Proteomes" id="UP000288805">
    <property type="component" value="Unassembled WGS sequence"/>
</dbReference>
<accession>A0A438DYQ3</accession>
<sequence>MMGARGRLVSRGVVVRLQKWLPRENIVVLGKFRRGCIELRGLPFHLWNENQLRFILKNLEKVTKVDQLRKWLPRENIVVLGKFRRGCIELWGLPFHLWNENQLRFILKNWEKMTKVDRDTLKLIDLSNKVAVLVIRGEEEDVQRKPELTCCRSESTSVGDGMQGNVLKEREAYTGRESGPVEKESPGLSKGHLEQAHLDDPKVRRLSCNVSKVLKVVVDDRSKEVLSKNISSFFCASRSHHSPSRKLGNSQARSLPLPSAFENLLSLLPRNNQSFPLKKAARLSNLQGPIEEAEGASSPFVLSLGNGPDGAEFRDGSFYCSVSTSTNPSRVNKLLSSSFRFCSSPKGVVSPVVKTSQELEGTSSLRLSQTNPSGASSPMRCLSRESGLAQLEDFHIEGIFPSKMASIKSVLGTLNVKIVKYNENGVQSAKSNGCSVKKVYSRRKNITSSGTTNLL</sequence>
<evidence type="ECO:0000313" key="2">
    <source>
        <dbReference type="EMBL" id="RVW40646.1"/>
    </source>
</evidence>
<evidence type="ECO:0008006" key="4">
    <source>
        <dbReference type="Google" id="ProtNLM"/>
    </source>
</evidence>
<feature type="region of interest" description="Disordered" evidence="1">
    <location>
        <begin position="360"/>
        <end position="379"/>
    </location>
</feature>
<evidence type="ECO:0000256" key="1">
    <source>
        <dbReference type="SAM" id="MobiDB-lite"/>
    </source>
</evidence>
<gene>
    <name evidence="2" type="ORF">CK203_079151</name>
</gene>
<comment type="caution">
    <text evidence="2">The sequence shown here is derived from an EMBL/GenBank/DDBJ whole genome shotgun (WGS) entry which is preliminary data.</text>
</comment>
<name>A0A438DYQ3_VITVI</name>
<proteinExistence type="predicted"/>
<organism evidence="2 3">
    <name type="scientific">Vitis vinifera</name>
    <name type="common">Grape</name>
    <dbReference type="NCBI Taxonomy" id="29760"/>
    <lineage>
        <taxon>Eukaryota</taxon>
        <taxon>Viridiplantae</taxon>
        <taxon>Streptophyta</taxon>
        <taxon>Embryophyta</taxon>
        <taxon>Tracheophyta</taxon>
        <taxon>Spermatophyta</taxon>
        <taxon>Magnoliopsida</taxon>
        <taxon>eudicotyledons</taxon>
        <taxon>Gunneridae</taxon>
        <taxon>Pentapetalae</taxon>
        <taxon>rosids</taxon>
        <taxon>Vitales</taxon>
        <taxon>Vitaceae</taxon>
        <taxon>Viteae</taxon>
        <taxon>Vitis</taxon>
    </lineage>
</organism>
<evidence type="ECO:0000313" key="3">
    <source>
        <dbReference type="Proteomes" id="UP000288805"/>
    </source>
</evidence>
<feature type="compositionally biased region" description="Polar residues" evidence="1">
    <location>
        <begin position="360"/>
        <end position="376"/>
    </location>
</feature>
<feature type="region of interest" description="Disordered" evidence="1">
    <location>
        <begin position="171"/>
        <end position="192"/>
    </location>
</feature>
<protein>
    <recommendedName>
        <fullName evidence="4">DUF4283 domain-containing protein</fullName>
    </recommendedName>
</protein>
<reference evidence="2 3" key="1">
    <citation type="journal article" date="2018" name="PLoS Genet.">
        <title>Population sequencing reveals clonal diversity and ancestral inbreeding in the grapevine cultivar Chardonnay.</title>
        <authorList>
            <person name="Roach M.J."/>
            <person name="Johnson D.L."/>
            <person name="Bohlmann J."/>
            <person name="van Vuuren H.J."/>
            <person name="Jones S.J."/>
            <person name="Pretorius I.S."/>
            <person name="Schmidt S.A."/>
            <person name="Borneman A.R."/>
        </authorList>
    </citation>
    <scope>NUCLEOTIDE SEQUENCE [LARGE SCALE GENOMIC DNA]</scope>
    <source>
        <strain evidence="3">cv. Chardonnay</strain>
        <tissue evidence="2">Leaf</tissue>
    </source>
</reference>
<dbReference type="AlphaFoldDB" id="A0A438DYQ3"/>